<keyword evidence="2" id="KW-1133">Transmembrane helix</keyword>
<gene>
    <name evidence="4" type="ORF">M3M28_08515</name>
</gene>
<evidence type="ECO:0000256" key="1">
    <source>
        <dbReference type="SAM" id="MobiDB-lite"/>
    </source>
</evidence>
<name>A0ABY4MVA9_9MICO</name>
<protein>
    <submittedName>
        <fullName evidence="4">Helix-hairpin-helix domain-containing protein</fullName>
    </submittedName>
</protein>
<sequence length="292" mass="29816">MRPKSPSAAPVPDDEWLRVPWAGLEEFAPPGEPPEDAYAEAEEPVEREAAEERAERLDKPSPLLTDNELDQLFAAPQRPRWKLGLGAVVVLALVVCAIVVLAIALQPRANAIPALDELGDAATPAATGSGEPGVVAEPGASEAGTVLVHVAGAVNAPGVYELAAGDRVIDAIEAAGGVTDAADAEQLNFARPLVDGEQIYVPEPGEAPPAGSSDGGGGSVSGGGSGSSGGLINLNTASATELETLPRIGPAMSQRIIDYREQHGGFTSIDQLKDVAGIGDATFDGLKELVTV</sequence>
<dbReference type="PANTHER" id="PTHR21180">
    <property type="entry name" value="ENDONUCLEASE/EXONUCLEASE/PHOSPHATASE FAMILY DOMAIN-CONTAINING PROTEIN 1"/>
    <property type="match status" value="1"/>
</dbReference>
<feature type="region of interest" description="Disordered" evidence="1">
    <location>
        <begin position="22"/>
        <end position="57"/>
    </location>
</feature>
<evidence type="ECO:0000313" key="4">
    <source>
        <dbReference type="EMBL" id="UQN14097.1"/>
    </source>
</evidence>
<proteinExistence type="predicted"/>
<organism evidence="4">
    <name type="scientific">Gulosibacter sediminis</name>
    <dbReference type="NCBI Taxonomy" id="1729695"/>
    <lineage>
        <taxon>Bacteria</taxon>
        <taxon>Bacillati</taxon>
        <taxon>Actinomycetota</taxon>
        <taxon>Actinomycetes</taxon>
        <taxon>Micrococcales</taxon>
        <taxon>Microbacteriaceae</taxon>
        <taxon>Gulosibacter</taxon>
    </lineage>
</organism>
<dbReference type="InterPro" id="IPR019554">
    <property type="entry name" value="Soluble_ligand-bd"/>
</dbReference>
<evidence type="ECO:0000259" key="3">
    <source>
        <dbReference type="Pfam" id="PF10531"/>
    </source>
</evidence>
<dbReference type="InterPro" id="IPR051675">
    <property type="entry name" value="Endo/Exo/Phosphatase_dom_1"/>
</dbReference>
<dbReference type="SUPFAM" id="SSF47781">
    <property type="entry name" value="RuvA domain 2-like"/>
    <property type="match status" value="1"/>
</dbReference>
<dbReference type="InterPro" id="IPR010994">
    <property type="entry name" value="RuvA_2-like"/>
</dbReference>
<dbReference type="Gene3D" id="3.10.560.10">
    <property type="entry name" value="Outer membrane lipoprotein wza domain like"/>
    <property type="match status" value="1"/>
</dbReference>
<feature type="domain" description="Soluble ligand binding" evidence="3">
    <location>
        <begin position="148"/>
        <end position="201"/>
    </location>
</feature>
<dbReference type="Pfam" id="PF12836">
    <property type="entry name" value="HHH_3"/>
    <property type="match status" value="1"/>
</dbReference>
<keyword evidence="2" id="KW-0812">Transmembrane</keyword>
<dbReference type="InterPro" id="IPR004509">
    <property type="entry name" value="Competence_ComEA_HhH"/>
</dbReference>
<dbReference type="PANTHER" id="PTHR21180:SF32">
    <property type="entry name" value="ENDONUCLEASE_EXONUCLEASE_PHOSPHATASE FAMILY DOMAIN-CONTAINING PROTEIN 1"/>
    <property type="match status" value="1"/>
</dbReference>
<keyword evidence="2" id="KW-0472">Membrane</keyword>
<dbReference type="NCBIfam" id="TIGR00426">
    <property type="entry name" value="competence protein ComEA helix-hairpin-helix repeat region"/>
    <property type="match status" value="1"/>
</dbReference>
<feature type="compositionally biased region" description="Acidic residues" evidence="1">
    <location>
        <begin position="33"/>
        <end position="43"/>
    </location>
</feature>
<reference evidence="4" key="1">
    <citation type="submission" date="2022-05" db="EMBL/GenBank/DDBJ databases">
        <title>Complete genome sequence of toluene-degrading Gulosibacter sediminis strain ACHW.36C.</title>
        <authorList>
            <person name="Wai A.C."/>
            <person name="Lai G.K."/>
            <person name="Griffin S.D."/>
            <person name="Leung F.C."/>
        </authorList>
    </citation>
    <scope>NUCLEOTIDE SEQUENCE [LARGE SCALE GENOMIC DNA]</scope>
    <source>
        <strain evidence="4">ACHW.36C</strain>
    </source>
</reference>
<accession>A0ABY4MVA9</accession>
<feature type="transmembrane region" description="Helical" evidence="2">
    <location>
        <begin position="83"/>
        <end position="105"/>
    </location>
</feature>
<dbReference type="EMBL" id="CP097160">
    <property type="protein sequence ID" value="UQN14097.1"/>
    <property type="molecule type" value="Genomic_DNA"/>
</dbReference>
<feature type="compositionally biased region" description="Basic and acidic residues" evidence="1">
    <location>
        <begin position="44"/>
        <end position="57"/>
    </location>
</feature>
<evidence type="ECO:0000256" key="2">
    <source>
        <dbReference type="SAM" id="Phobius"/>
    </source>
</evidence>
<dbReference type="Pfam" id="PF10531">
    <property type="entry name" value="SLBB"/>
    <property type="match status" value="1"/>
</dbReference>
<feature type="compositionally biased region" description="Gly residues" evidence="1">
    <location>
        <begin position="213"/>
        <end position="229"/>
    </location>
</feature>
<dbReference type="Gene3D" id="1.10.150.280">
    <property type="entry name" value="AF1531-like domain"/>
    <property type="match status" value="1"/>
</dbReference>
<feature type="region of interest" description="Disordered" evidence="1">
    <location>
        <begin position="200"/>
        <end position="232"/>
    </location>
</feature>